<evidence type="ECO:0000313" key="2">
    <source>
        <dbReference type="EMBL" id="KNZ54922.1"/>
    </source>
</evidence>
<protein>
    <recommendedName>
        <fullName evidence="1">5'-3' exoribonuclease 1 D1 domain-containing protein</fullName>
    </recommendedName>
</protein>
<sequence length="102" mass="11608">MVHNLTSMKGLWLIKGLCKGFLSGKDSIYEFPTLHNLPCAGTLWFHKIKSNPSKSKRETIIVNFQNLFKWMKVEDVENVLANQRHKVPGRTLGKGSKPRGND</sequence>
<dbReference type="VEuPathDB" id="FungiDB:VP01_2816g3"/>
<evidence type="ECO:0000259" key="1">
    <source>
        <dbReference type="Pfam" id="PF18332"/>
    </source>
</evidence>
<dbReference type="STRING" id="27349.A0A0L6V346"/>
<dbReference type="InterPro" id="IPR040992">
    <property type="entry name" value="XRN1_D1"/>
</dbReference>
<dbReference type="Proteomes" id="UP000037035">
    <property type="component" value="Unassembled WGS sequence"/>
</dbReference>
<evidence type="ECO:0000313" key="3">
    <source>
        <dbReference type="Proteomes" id="UP000037035"/>
    </source>
</evidence>
<keyword evidence="3" id="KW-1185">Reference proteome</keyword>
<reference evidence="2 3" key="1">
    <citation type="submission" date="2015-08" db="EMBL/GenBank/DDBJ databases">
        <title>Next Generation Sequencing and Analysis of the Genome of Puccinia sorghi L Schw, the Causal Agent of Maize Common Rust.</title>
        <authorList>
            <person name="Rochi L."/>
            <person name="Burguener G."/>
            <person name="Darino M."/>
            <person name="Turjanski A."/>
            <person name="Kreff E."/>
            <person name="Dieguez M.J."/>
            <person name="Sacco F."/>
        </authorList>
    </citation>
    <scope>NUCLEOTIDE SEQUENCE [LARGE SCALE GENOMIC DNA]</scope>
    <source>
        <strain evidence="2 3">RO10H11247</strain>
    </source>
</reference>
<dbReference type="EMBL" id="LAVV01007742">
    <property type="protein sequence ID" value="KNZ54922.1"/>
    <property type="molecule type" value="Genomic_DNA"/>
</dbReference>
<feature type="domain" description="5'-3' exoribonuclease 1 D1" evidence="1">
    <location>
        <begin position="16"/>
        <end position="83"/>
    </location>
</feature>
<name>A0A0L6V346_9BASI</name>
<comment type="caution">
    <text evidence="2">The sequence shown here is derived from an EMBL/GenBank/DDBJ whole genome shotgun (WGS) entry which is preliminary data.</text>
</comment>
<accession>A0A0L6V346</accession>
<dbReference type="AlphaFoldDB" id="A0A0L6V346"/>
<dbReference type="Pfam" id="PF18332">
    <property type="entry name" value="XRN1_D1"/>
    <property type="match status" value="1"/>
</dbReference>
<organism evidence="2 3">
    <name type="scientific">Puccinia sorghi</name>
    <dbReference type="NCBI Taxonomy" id="27349"/>
    <lineage>
        <taxon>Eukaryota</taxon>
        <taxon>Fungi</taxon>
        <taxon>Dikarya</taxon>
        <taxon>Basidiomycota</taxon>
        <taxon>Pucciniomycotina</taxon>
        <taxon>Pucciniomycetes</taxon>
        <taxon>Pucciniales</taxon>
        <taxon>Pucciniaceae</taxon>
        <taxon>Puccinia</taxon>
    </lineage>
</organism>
<gene>
    <name evidence="2" type="ORF">VP01_2816g3</name>
</gene>
<proteinExistence type="predicted"/>